<proteinExistence type="predicted"/>
<protein>
    <submittedName>
        <fullName evidence="2">Unannotated protein</fullName>
    </submittedName>
</protein>
<dbReference type="InterPro" id="IPR003010">
    <property type="entry name" value="C-N_Hydrolase"/>
</dbReference>
<dbReference type="AlphaFoldDB" id="A0A6J6HSZ2"/>
<reference evidence="2" key="1">
    <citation type="submission" date="2020-05" db="EMBL/GenBank/DDBJ databases">
        <authorList>
            <person name="Chiriac C."/>
            <person name="Salcher M."/>
            <person name="Ghai R."/>
            <person name="Kavagutti S V."/>
        </authorList>
    </citation>
    <scope>NUCLEOTIDE SEQUENCE</scope>
</reference>
<feature type="domain" description="CN hydrolase" evidence="1">
    <location>
        <begin position="21"/>
        <end position="274"/>
    </location>
</feature>
<organism evidence="2">
    <name type="scientific">freshwater metagenome</name>
    <dbReference type="NCBI Taxonomy" id="449393"/>
    <lineage>
        <taxon>unclassified sequences</taxon>
        <taxon>metagenomes</taxon>
        <taxon>ecological metagenomes</taxon>
    </lineage>
</organism>
<accession>A0A6J6HSZ2</accession>
<dbReference type="SUPFAM" id="SSF56317">
    <property type="entry name" value="Carbon-nitrogen hydrolase"/>
    <property type="match status" value="2"/>
</dbReference>
<name>A0A6J6HSZ2_9ZZZZ</name>
<dbReference type="PROSITE" id="PS50263">
    <property type="entry name" value="CN_HYDROLASE"/>
    <property type="match status" value="2"/>
</dbReference>
<dbReference type="PANTHER" id="PTHR23088:SF27">
    <property type="entry name" value="DEAMINATED GLUTATHIONE AMIDASE"/>
    <property type="match status" value="1"/>
</dbReference>
<feature type="domain" description="CN hydrolase" evidence="1">
    <location>
        <begin position="311"/>
        <end position="556"/>
    </location>
</feature>
<sequence>MSQAPAIVRHTSGDRPAVGEVRIAACQYGVTTDVEANLATAMRMIDLAATEKPDVIMTPEFVNHVSWYDDRDQAWERAITLDGPWITSVGAKAREHNVWILINGIVRRENGRLTGTNMMFNPQGELVAQSSKQVLMGSERLHFDAGNEITPLVETPFGLTGMYSCMDGVIAETPRSLAVRGARVLLNTLNSFAPDEASLHVPVRAAENKVWVISANKVEYLVNEGPREMVSKALNTPVETLLGAGESMVVDPLGNIVAAAPLRGEAVLVVDIDPTLGDNKKRPDGTDVMAARRPLVYAPMAQAPTGRKAGAGAAALQTAVVQTAADGEAAIAEASAAVTSAIADGAELIVLPELFCFDGGVVDSSLSADAIQERGDAAIAALTAAVGDSNAHVVTSLPRGAAHVGVVIAKSGVVGQQKQIHQIARHAGWVSDLGDAIEAIELSWGRLVVIVGDDAIFPETFRLAALKDADVAAVPFDVQEKWELVHGLKERAAENRINVAAASRANSVGGSCFVPLTSNFGMWRPDRAEPFNGVISAPDTVEPTSKTGVTIVELHPAEAVNRMVTRDTDLVDGRPWELLEPLVTAQQ</sequence>
<dbReference type="Gene3D" id="3.60.110.10">
    <property type="entry name" value="Carbon-nitrogen hydrolase"/>
    <property type="match status" value="2"/>
</dbReference>
<gene>
    <name evidence="2" type="ORF">UFOPK1939_00284</name>
</gene>
<evidence type="ECO:0000313" key="2">
    <source>
        <dbReference type="EMBL" id="CAB4617171.1"/>
    </source>
</evidence>
<dbReference type="EMBL" id="CAEZVF010000025">
    <property type="protein sequence ID" value="CAB4617171.1"/>
    <property type="molecule type" value="Genomic_DNA"/>
</dbReference>
<dbReference type="InterPro" id="IPR036526">
    <property type="entry name" value="C-N_Hydrolase_sf"/>
</dbReference>
<dbReference type="Pfam" id="PF00795">
    <property type="entry name" value="CN_hydrolase"/>
    <property type="match status" value="2"/>
</dbReference>
<evidence type="ECO:0000259" key="1">
    <source>
        <dbReference type="PROSITE" id="PS50263"/>
    </source>
</evidence>
<dbReference type="CDD" id="cd07197">
    <property type="entry name" value="nitrilase"/>
    <property type="match status" value="1"/>
</dbReference>
<dbReference type="PANTHER" id="PTHR23088">
    <property type="entry name" value="NITRILASE-RELATED"/>
    <property type="match status" value="1"/>
</dbReference>